<sequence>MLRYSCSASQGLPSPWAATAPIFKEVSLEFDEMFPDDTGTPDFKSHENQEKLKYFARHYLSNKPGLDGWAENIKAHQLIRRILENPPPRSVLKPAEFYKAWSVLRYRCRMCEIAKHAAHEMNGRNGRDEIDLFDPVLFSNKITKRQTMLLRLVERAGIIPAPKHIPLNLQPVEGCEWNKPKLFLVFILDRMLLDLEEATAHMIGARSISKERLPVWFCGNSIGIVKGKQGKKGEKRGGQRKSENLQRELHHRIQESKFTSETMKASGN</sequence>
<accession>A0A0G2EXK0</accession>
<feature type="region of interest" description="Disordered" evidence="1">
    <location>
        <begin position="227"/>
        <end position="268"/>
    </location>
</feature>
<gene>
    <name evidence="2" type="ORF">UCRPC4_g01127</name>
</gene>
<feature type="compositionally biased region" description="Polar residues" evidence="1">
    <location>
        <begin position="256"/>
        <end position="268"/>
    </location>
</feature>
<feature type="compositionally biased region" description="Basic and acidic residues" evidence="1">
    <location>
        <begin position="231"/>
        <end position="255"/>
    </location>
</feature>
<proteinExistence type="predicted"/>
<name>A0A0G2EXK0_PHACM</name>
<evidence type="ECO:0000256" key="1">
    <source>
        <dbReference type="SAM" id="MobiDB-lite"/>
    </source>
</evidence>
<comment type="caution">
    <text evidence="2">The sequence shown here is derived from an EMBL/GenBank/DDBJ whole genome shotgun (WGS) entry which is preliminary data.</text>
</comment>
<evidence type="ECO:0000313" key="3">
    <source>
        <dbReference type="Proteomes" id="UP000053317"/>
    </source>
</evidence>
<evidence type="ECO:0000313" key="2">
    <source>
        <dbReference type="EMBL" id="KKY27327.1"/>
    </source>
</evidence>
<keyword evidence="3" id="KW-1185">Reference proteome</keyword>
<reference evidence="2 3" key="2">
    <citation type="submission" date="2015-05" db="EMBL/GenBank/DDBJ databases">
        <authorList>
            <person name="Morales-Cruz A."/>
            <person name="Amrine K.C."/>
            <person name="Cantu D."/>
        </authorList>
    </citation>
    <scope>NUCLEOTIDE SEQUENCE [LARGE SCALE GENOMIC DNA]</scope>
    <source>
        <strain evidence="2">UCRPC4</strain>
    </source>
</reference>
<organism evidence="2 3">
    <name type="scientific">Phaeomoniella chlamydospora</name>
    <name type="common">Phaeoacremonium chlamydosporum</name>
    <dbReference type="NCBI Taxonomy" id="158046"/>
    <lineage>
        <taxon>Eukaryota</taxon>
        <taxon>Fungi</taxon>
        <taxon>Dikarya</taxon>
        <taxon>Ascomycota</taxon>
        <taxon>Pezizomycotina</taxon>
        <taxon>Eurotiomycetes</taxon>
        <taxon>Chaetothyriomycetidae</taxon>
        <taxon>Phaeomoniellales</taxon>
        <taxon>Phaeomoniellaceae</taxon>
        <taxon>Phaeomoniella</taxon>
    </lineage>
</organism>
<dbReference type="AlphaFoldDB" id="A0A0G2EXK0"/>
<dbReference type="Proteomes" id="UP000053317">
    <property type="component" value="Unassembled WGS sequence"/>
</dbReference>
<protein>
    <submittedName>
        <fullName evidence="2">Uncharacterized protein</fullName>
    </submittedName>
</protein>
<reference evidence="2 3" key="1">
    <citation type="submission" date="2015-05" db="EMBL/GenBank/DDBJ databases">
        <title>Distinctive expansion of gene families associated with plant cell wall degradation and secondary metabolism in the genomes of grapevine trunk pathogens.</title>
        <authorList>
            <person name="Lawrence D.P."/>
            <person name="Travadon R."/>
            <person name="Rolshausen P.E."/>
            <person name="Baumgartner K."/>
        </authorList>
    </citation>
    <scope>NUCLEOTIDE SEQUENCE [LARGE SCALE GENOMIC DNA]</scope>
    <source>
        <strain evidence="2">UCRPC4</strain>
    </source>
</reference>
<dbReference type="EMBL" id="LCWF01000025">
    <property type="protein sequence ID" value="KKY27327.1"/>
    <property type="molecule type" value="Genomic_DNA"/>
</dbReference>